<evidence type="ECO:0000313" key="7">
    <source>
        <dbReference type="EMBL" id="CAH1775306.1"/>
    </source>
</evidence>
<dbReference type="AlphaFoldDB" id="A0A8S4N2K1"/>
<evidence type="ECO:0000313" key="8">
    <source>
        <dbReference type="Proteomes" id="UP000749559"/>
    </source>
</evidence>
<keyword evidence="3 6" id="KW-0812">Transmembrane</keyword>
<keyword evidence="8" id="KW-1185">Reference proteome</keyword>
<comment type="similarity">
    <text evidence="2 6">Belongs to the tetraspanin (TM4SF) family.</text>
</comment>
<evidence type="ECO:0000256" key="5">
    <source>
        <dbReference type="ARBA" id="ARBA00023136"/>
    </source>
</evidence>
<dbReference type="InterPro" id="IPR000301">
    <property type="entry name" value="Tetraspanin_animals"/>
</dbReference>
<evidence type="ECO:0000256" key="3">
    <source>
        <dbReference type="ARBA" id="ARBA00022692"/>
    </source>
</evidence>
<dbReference type="GO" id="GO:0005886">
    <property type="term" value="C:plasma membrane"/>
    <property type="evidence" value="ECO:0007669"/>
    <property type="project" value="TreeGrafter"/>
</dbReference>
<dbReference type="Proteomes" id="UP000749559">
    <property type="component" value="Unassembled WGS sequence"/>
</dbReference>
<keyword evidence="4 6" id="KW-1133">Transmembrane helix</keyword>
<feature type="transmembrane region" description="Helical" evidence="6">
    <location>
        <begin position="249"/>
        <end position="274"/>
    </location>
</feature>
<reference evidence="7" key="1">
    <citation type="submission" date="2022-03" db="EMBL/GenBank/DDBJ databases">
        <authorList>
            <person name="Martin C."/>
        </authorList>
    </citation>
    <scope>NUCLEOTIDE SEQUENCE</scope>
</reference>
<dbReference type="PRINTS" id="PR00259">
    <property type="entry name" value="TMFOUR"/>
</dbReference>
<dbReference type="InterPro" id="IPR008952">
    <property type="entry name" value="Tetraspanin_EC2_sf"/>
</dbReference>
<feature type="transmembrane region" description="Helical" evidence="6">
    <location>
        <begin position="12"/>
        <end position="37"/>
    </location>
</feature>
<organism evidence="7 8">
    <name type="scientific">Owenia fusiformis</name>
    <name type="common">Polychaete worm</name>
    <dbReference type="NCBI Taxonomy" id="6347"/>
    <lineage>
        <taxon>Eukaryota</taxon>
        <taxon>Metazoa</taxon>
        <taxon>Spiralia</taxon>
        <taxon>Lophotrochozoa</taxon>
        <taxon>Annelida</taxon>
        <taxon>Polychaeta</taxon>
        <taxon>Sedentaria</taxon>
        <taxon>Canalipalpata</taxon>
        <taxon>Sabellida</taxon>
        <taxon>Oweniida</taxon>
        <taxon>Oweniidae</taxon>
        <taxon>Owenia</taxon>
    </lineage>
</organism>
<dbReference type="Pfam" id="PF00335">
    <property type="entry name" value="Tetraspanin"/>
    <property type="match status" value="1"/>
</dbReference>
<dbReference type="PIRSF" id="PIRSF002419">
    <property type="entry name" value="Tetraspanin"/>
    <property type="match status" value="1"/>
</dbReference>
<evidence type="ECO:0000256" key="4">
    <source>
        <dbReference type="ARBA" id="ARBA00022989"/>
    </source>
</evidence>
<feature type="transmembrane region" description="Helical" evidence="6">
    <location>
        <begin position="93"/>
        <end position="117"/>
    </location>
</feature>
<evidence type="ECO:0000256" key="6">
    <source>
        <dbReference type="RuleBase" id="RU361218"/>
    </source>
</evidence>
<name>A0A8S4N2K1_OWEFU</name>
<comment type="subcellular location">
    <subcellularLocation>
        <location evidence="1 6">Membrane</location>
        <topology evidence="1 6">Multi-pass membrane protein</topology>
    </subcellularLocation>
</comment>
<dbReference type="PANTHER" id="PTHR19282">
    <property type="entry name" value="TETRASPANIN"/>
    <property type="match status" value="1"/>
</dbReference>
<dbReference type="PANTHER" id="PTHR19282:SF544">
    <property type="entry name" value="TETRASPANIN"/>
    <property type="match status" value="1"/>
</dbReference>
<evidence type="ECO:0000256" key="1">
    <source>
        <dbReference type="ARBA" id="ARBA00004141"/>
    </source>
</evidence>
<dbReference type="InterPro" id="IPR018499">
    <property type="entry name" value="Tetraspanin/Peripherin"/>
</dbReference>
<dbReference type="OrthoDB" id="6254918at2759"/>
<evidence type="ECO:0000256" key="2">
    <source>
        <dbReference type="ARBA" id="ARBA00006840"/>
    </source>
</evidence>
<dbReference type="SUPFAM" id="SSF48652">
    <property type="entry name" value="Tetraspanin"/>
    <property type="match status" value="1"/>
</dbReference>
<comment type="caution">
    <text evidence="7">The sequence shown here is derived from an EMBL/GenBank/DDBJ whole genome shotgun (WGS) entry which is preliminary data.</text>
</comment>
<protein>
    <recommendedName>
        <fullName evidence="6">Tetraspanin</fullName>
    </recommendedName>
</protein>
<accession>A0A8S4N2K1</accession>
<feature type="transmembrane region" description="Helical" evidence="6">
    <location>
        <begin position="64"/>
        <end position="86"/>
    </location>
</feature>
<dbReference type="EMBL" id="CAIIXF020000001">
    <property type="protein sequence ID" value="CAH1775306.1"/>
    <property type="molecule type" value="Genomic_DNA"/>
</dbReference>
<sequence length="288" mass="31630">MGSGAKATASRKFMLVFNNAFLVLGGGCVGLAIWVLVDKKYLNALTKIGGLDDYNVMSLLEKCAYSLIVGGAVIFAIAFLGCCGVMNDNKLAVFLYAVVLSLTVICEATGGVIAVIFKEQLEVELKSFLNDTIYEKYDGDLFTAEPYSLAWDFAHVTFDCCGIYNYTDFYIAQHWNRTYTYQDGNSTVAMVADIPTMCCKIKDKALYPLNVLNLELQNTTCPLYPTAANSWFLTGCYDSVKAWILQNDILLLCVGIGIAFIEIVGITAACCVFFDIKRKNESKVGQGE</sequence>
<dbReference type="PROSITE" id="PS51257">
    <property type="entry name" value="PROKAR_LIPOPROTEIN"/>
    <property type="match status" value="1"/>
</dbReference>
<proteinExistence type="inferred from homology"/>
<dbReference type="Gene3D" id="1.10.1450.10">
    <property type="entry name" value="Tetraspanin"/>
    <property type="match status" value="1"/>
</dbReference>
<keyword evidence="5 6" id="KW-0472">Membrane</keyword>
<gene>
    <name evidence="7" type="ORF">OFUS_LOCUS2629</name>
</gene>